<dbReference type="GO" id="GO:0003356">
    <property type="term" value="P:regulation of cilium beat frequency"/>
    <property type="evidence" value="ECO:0007669"/>
    <property type="project" value="TreeGrafter"/>
</dbReference>
<evidence type="ECO:0000256" key="3">
    <source>
        <dbReference type="ARBA" id="ARBA00021602"/>
    </source>
</evidence>
<comment type="subcellular location">
    <subcellularLocation>
        <location evidence="1">Cytoplasm</location>
        <location evidence="1">Cytoskeleton</location>
        <location evidence="1">Cilium axoneme</location>
    </subcellularLocation>
</comment>
<evidence type="ECO:0000256" key="2">
    <source>
        <dbReference type="ARBA" id="ARBA00010500"/>
    </source>
</evidence>
<keyword evidence="7" id="KW-0206">Cytoskeleton</keyword>
<dbReference type="Pfam" id="PF12018">
    <property type="entry name" value="FAP206"/>
    <property type="match status" value="1"/>
</dbReference>
<dbReference type="Proteomes" id="UP000314982">
    <property type="component" value="Unassembled WGS sequence"/>
</dbReference>
<comment type="similarity">
    <text evidence="2">Belongs to the CFAP206 family.</text>
</comment>
<dbReference type="AlphaFoldDB" id="A0A4W5MTZ7"/>
<comment type="function">
    <text evidence="9">Essential for sperm motility and is involved in the regulation of the beating frequency of motile cilia on the epithelial cells of the respiratory tract. Required for the establishment of radial spokes in sperm flagella.</text>
</comment>
<reference evidence="11" key="2">
    <citation type="submission" date="2025-08" db="UniProtKB">
        <authorList>
            <consortium name="Ensembl"/>
        </authorList>
    </citation>
    <scope>IDENTIFICATION</scope>
</reference>
<dbReference type="STRING" id="62062.ENSHHUP00000042426"/>
<dbReference type="PANTHER" id="PTHR21442">
    <property type="entry name" value="CILIA- AND FLAGELLA-ASSOCIATED PROTEIN 206"/>
    <property type="match status" value="1"/>
</dbReference>
<reference evidence="11" key="3">
    <citation type="submission" date="2025-09" db="UniProtKB">
        <authorList>
            <consortium name="Ensembl"/>
        </authorList>
    </citation>
    <scope>IDENTIFICATION</scope>
</reference>
<organism evidence="11 12">
    <name type="scientific">Hucho hucho</name>
    <name type="common">huchen</name>
    <dbReference type="NCBI Taxonomy" id="62062"/>
    <lineage>
        <taxon>Eukaryota</taxon>
        <taxon>Metazoa</taxon>
        <taxon>Chordata</taxon>
        <taxon>Craniata</taxon>
        <taxon>Vertebrata</taxon>
        <taxon>Euteleostomi</taxon>
        <taxon>Actinopterygii</taxon>
        <taxon>Neopterygii</taxon>
        <taxon>Teleostei</taxon>
        <taxon>Protacanthopterygii</taxon>
        <taxon>Salmoniformes</taxon>
        <taxon>Salmonidae</taxon>
        <taxon>Salmoninae</taxon>
        <taxon>Hucho</taxon>
    </lineage>
</organism>
<keyword evidence="8" id="KW-0966">Cell projection</keyword>
<keyword evidence="5" id="KW-0970">Cilium biogenesis/degradation</keyword>
<dbReference type="GO" id="GO:0036064">
    <property type="term" value="C:ciliary basal body"/>
    <property type="evidence" value="ECO:0007669"/>
    <property type="project" value="TreeGrafter"/>
</dbReference>
<name>A0A4W5MTZ7_9TELE</name>
<dbReference type="GO" id="GO:1901317">
    <property type="term" value="P:regulation of flagellated sperm motility"/>
    <property type="evidence" value="ECO:0007669"/>
    <property type="project" value="TreeGrafter"/>
</dbReference>
<evidence type="ECO:0000256" key="1">
    <source>
        <dbReference type="ARBA" id="ARBA00004430"/>
    </source>
</evidence>
<keyword evidence="4" id="KW-0963">Cytoplasm</keyword>
<dbReference type="GO" id="GO:0007288">
    <property type="term" value="P:sperm axoneme assembly"/>
    <property type="evidence" value="ECO:0007669"/>
    <property type="project" value="TreeGrafter"/>
</dbReference>
<reference evidence="12" key="1">
    <citation type="submission" date="2018-06" db="EMBL/GenBank/DDBJ databases">
        <title>Genome assembly of Danube salmon.</title>
        <authorList>
            <person name="Macqueen D.J."/>
            <person name="Gundappa M.K."/>
        </authorList>
    </citation>
    <scope>NUCLEOTIDE SEQUENCE [LARGE SCALE GENOMIC DNA]</scope>
</reference>
<evidence type="ECO:0000256" key="7">
    <source>
        <dbReference type="ARBA" id="ARBA00023212"/>
    </source>
</evidence>
<keyword evidence="10" id="KW-0812">Transmembrane</keyword>
<protein>
    <recommendedName>
        <fullName evidence="3">Cilia- and flagella-associated protein 206</fullName>
    </recommendedName>
</protein>
<keyword evidence="10" id="KW-1133">Transmembrane helix</keyword>
<dbReference type="GO" id="GO:0005930">
    <property type="term" value="C:axoneme"/>
    <property type="evidence" value="ECO:0007669"/>
    <property type="project" value="UniProtKB-SubCell"/>
</dbReference>
<dbReference type="GeneTree" id="ENSGT00390000016036"/>
<evidence type="ECO:0000256" key="10">
    <source>
        <dbReference type="SAM" id="Phobius"/>
    </source>
</evidence>
<accession>A0A4W5MTZ7</accession>
<evidence type="ECO:0000256" key="8">
    <source>
        <dbReference type="ARBA" id="ARBA00023273"/>
    </source>
</evidence>
<dbReference type="InterPro" id="IPR021897">
    <property type="entry name" value="FAP206"/>
</dbReference>
<evidence type="ECO:0000256" key="5">
    <source>
        <dbReference type="ARBA" id="ARBA00022794"/>
    </source>
</evidence>
<evidence type="ECO:0000256" key="4">
    <source>
        <dbReference type="ARBA" id="ARBA00022490"/>
    </source>
</evidence>
<sequence length="459" mass="52507">MVCPWLTILQAVSVTVFSFFFESMFFLFCKNVVLDPQNIFKVDRTLTQQDLCVDKLMDQGSPALDTIKKQAYFDMKYKSRREFLEDHQRVLQSKLGPVSREIPDSRVKTREDLEGLYHKIVSNVLLSSGLVSPTDTTAVRELELGTFLSLIKKVTEQQLNKLSMIVTGLFNKDSRKGGEGIDGLPAILNERLLDLKAETKELYNIRQHEAFLKVNLVSCMGMGFMRSSHCIQLSPECFFKSILFHKDSLPLLLLQFLTRQMSKQVESLQTELATRNKLLMVTVLSETNIFGYIAVQIIHFPPLLLKIFKKSDLCFFMQPKHRSPETYYVFSSKEAPLRFGSKPDEYIARVAEKTKRSPELIQLLQLSVSLHILRELRRKAIKLVNSLHSKVAHSMQANLIHMRRYNVTQTYLPKDGACQCKKDGKSNVPKPQVFLAGLLGGKTNTTHMIKKTNLTRSVH</sequence>
<dbReference type="Ensembl" id="ENSHHUT00000044036.1">
    <property type="protein sequence ID" value="ENSHHUP00000042426.1"/>
    <property type="gene ID" value="ENSHHUG00000026121.1"/>
</dbReference>
<evidence type="ECO:0000256" key="9">
    <source>
        <dbReference type="ARBA" id="ARBA00045321"/>
    </source>
</evidence>
<keyword evidence="6" id="KW-0969">Cilium</keyword>
<dbReference type="PANTHER" id="PTHR21442:SF0">
    <property type="entry name" value="CILIA- AND FLAGELLA-ASSOCIATED PROTEIN 206"/>
    <property type="match status" value="1"/>
</dbReference>
<proteinExistence type="inferred from homology"/>
<evidence type="ECO:0000256" key="6">
    <source>
        <dbReference type="ARBA" id="ARBA00023069"/>
    </source>
</evidence>
<evidence type="ECO:0000313" key="12">
    <source>
        <dbReference type="Proteomes" id="UP000314982"/>
    </source>
</evidence>
<keyword evidence="10" id="KW-0472">Membrane</keyword>
<evidence type="ECO:0000313" key="11">
    <source>
        <dbReference type="Ensembl" id="ENSHHUP00000042426.1"/>
    </source>
</evidence>
<feature type="transmembrane region" description="Helical" evidence="10">
    <location>
        <begin position="7"/>
        <end position="28"/>
    </location>
</feature>
<keyword evidence="12" id="KW-1185">Reference proteome</keyword>